<accession>A0A452ZZQ1</accession>
<dbReference type="Proteomes" id="UP000015105">
    <property type="component" value="Chromosome 1D"/>
</dbReference>
<protein>
    <submittedName>
        <fullName evidence="1">Uncharacterized protein</fullName>
    </submittedName>
</protein>
<dbReference type="Gramene" id="AET1Gv20987400.21">
    <property type="protein sequence ID" value="AET1Gv20987400.21"/>
    <property type="gene ID" value="AET1Gv20987400"/>
</dbReference>
<reference evidence="1" key="5">
    <citation type="journal article" date="2021" name="G3 (Bethesda)">
        <title>Aegilops tauschii genome assembly Aet v5.0 features greater sequence contiguity and improved annotation.</title>
        <authorList>
            <person name="Wang L."/>
            <person name="Zhu T."/>
            <person name="Rodriguez J.C."/>
            <person name="Deal K.R."/>
            <person name="Dubcovsky J."/>
            <person name="McGuire P.E."/>
            <person name="Lux T."/>
            <person name="Spannagl M."/>
            <person name="Mayer K.F.X."/>
            <person name="Baldrich P."/>
            <person name="Meyers B.C."/>
            <person name="Huo N."/>
            <person name="Gu Y.Q."/>
            <person name="Zhou H."/>
            <person name="Devos K.M."/>
            <person name="Bennetzen J.L."/>
            <person name="Unver T."/>
            <person name="Budak H."/>
            <person name="Gulick P.J."/>
            <person name="Galiba G."/>
            <person name="Kalapos B."/>
            <person name="Nelson D.R."/>
            <person name="Li P."/>
            <person name="You F.M."/>
            <person name="Luo M.C."/>
            <person name="Dvorak J."/>
        </authorList>
    </citation>
    <scope>NUCLEOTIDE SEQUENCE [LARGE SCALE GENOMIC DNA]</scope>
    <source>
        <strain evidence="1">cv. AL8/78</strain>
    </source>
</reference>
<keyword evidence="2" id="KW-1185">Reference proteome</keyword>
<organism evidence="1 2">
    <name type="scientific">Aegilops tauschii subsp. strangulata</name>
    <name type="common">Goatgrass</name>
    <dbReference type="NCBI Taxonomy" id="200361"/>
    <lineage>
        <taxon>Eukaryota</taxon>
        <taxon>Viridiplantae</taxon>
        <taxon>Streptophyta</taxon>
        <taxon>Embryophyta</taxon>
        <taxon>Tracheophyta</taxon>
        <taxon>Spermatophyta</taxon>
        <taxon>Magnoliopsida</taxon>
        <taxon>Liliopsida</taxon>
        <taxon>Poales</taxon>
        <taxon>Poaceae</taxon>
        <taxon>BOP clade</taxon>
        <taxon>Pooideae</taxon>
        <taxon>Triticodae</taxon>
        <taxon>Triticeae</taxon>
        <taxon>Triticinae</taxon>
        <taxon>Aegilops</taxon>
    </lineage>
</organism>
<dbReference type="EnsemblPlants" id="AET1Gv20987400.21">
    <property type="protein sequence ID" value="AET1Gv20987400.21"/>
    <property type="gene ID" value="AET1Gv20987400"/>
</dbReference>
<name>A0A452ZZQ1_AEGTS</name>
<reference evidence="1" key="4">
    <citation type="submission" date="2019-03" db="UniProtKB">
        <authorList>
            <consortium name="EnsemblPlants"/>
        </authorList>
    </citation>
    <scope>IDENTIFICATION</scope>
</reference>
<proteinExistence type="predicted"/>
<dbReference type="AlphaFoldDB" id="A0A452ZZQ1"/>
<sequence length="75" mass="8730">MIFNRSQEFYTTNKTTKSSVMVTLCCNVKFSTRFLYFDKEEPCLTDKLVPRPFLGGAATTLYNFVNMKYHAPIFL</sequence>
<evidence type="ECO:0000313" key="1">
    <source>
        <dbReference type="EnsemblPlants" id="AET1Gv20987400.21"/>
    </source>
</evidence>
<reference evidence="1" key="3">
    <citation type="journal article" date="2017" name="Nature">
        <title>Genome sequence of the progenitor of the wheat D genome Aegilops tauschii.</title>
        <authorList>
            <person name="Luo M.C."/>
            <person name="Gu Y.Q."/>
            <person name="Puiu D."/>
            <person name="Wang H."/>
            <person name="Twardziok S.O."/>
            <person name="Deal K.R."/>
            <person name="Huo N."/>
            <person name="Zhu T."/>
            <person name="Wang L."/>
            <person name="Wang Y."/>
            <person name="McGuire P.E."/>
            <person name="Liu S."/>
            <person name="Long H."/>
            <person name="Ramasamy R.K."/>
            <person name="Rodriguez J.C."/>
            <person name="Van S.L."/>
            <person name="Yuan L."/>
            <person name="Wang Z."/>
            <person name="Xia Z."/>
            <person name="Xiao L."/>
            <person name="Anderson O.D."/>
            <person name="Ouyang S."/>
            <person name="Liang Y."/>
            <person name="Zimin A.V."/>
            <person name="Pertea G."/>
            <person name="Qi P."/>
            <person name="Bennetzen J.L."/>
            <person name="Dai X."/>
            <person name="Dawson M.W."/>
            <person name="Muller H.G."/>
            <person name="Kugler K."/>
            <person name="Rivarola-Duarte L."/>
            <person name="Spannagl M."/>
            <person name="Mayer K.F.X."/>
            <person name="Lu F.H."/>
            <person name="Bevan M.W."/>
            <person name="Leroy P."/>
            <person name="Li P."/>
            <person name="You F.M."/>
            <person name="Sun Q."/>
            <person name="Liu Z."/>
            <person name="Lyons E."/>
            <person name="Wicker T."/>
            <person name="Salzberg S.L."/>
            <person name="Devos K.M."/>
            <person name="Dvorak J."/>
        </authorList>
    </citation>
    <scope>NUCLEOTIDE SEQUENCE [LARGE SCALE GENOMIC DNA]</scope>
    <source>
        <strain evidence="1">cv. AL8/78</strain>
    </source>
</reference>
<reference evidence="2" key="1">
    <citation type="journal article" date="2014" name="Science">
        <title>Ancient hybridizations among the ancestral genomes of bread wheat.</title>
        <authorList>
            <consortium name="International Wheat Genome Sequencing Consortium,"/>
            <person name="Marcussen T."/>
            <person name="Sandve S.R."/>
            <person name="Heier L."/>
            <person name="Spannagl M."/>
            <person name="Pfeifer M."/>
            <person name="Jakobsen K.S."/>
            <person name="Wulff B.B."/>
            <person name="Steuernagel B."/>
            <person name="Mayer K.F."/>
            <person name="Olsen O.A."/>
        </authorList>
    </citation>
    <scope>NUCLEOTIDE SEQUENCE [LARGE SCALE GENOMIC DNA]</scope>
    <source>
        <strain evidence="2">cv. AL8/78</strain>
    </source>
</reference>
<evidence type="ECO:0000313" key="2">
    <source>
        <dbReference type="Proteomes" id="UP000015105"/>
    </source>
</evidence>
<reference evidence="2" key="2">
    <citation type="journal article" date="2017" name="Nat. Plants">
        <title>The Aegilops tauschii genome reveals multiple impacts of transposons.</title>
        <authorList>
            <person name="Zhao G."/>
            <person name="Zou C."/>
            <person name="Li K."/>
            <person name="Wang K."/>
            <person name="Li T."/>
            <person name="Gao L."/>
            <person name="Zhang X."/>
            <person name="Wang H."/>
            <person name="Yang Z."/>
            <person name="Liu X."/>
            <person name="Jiang W."/>
            <person name="Mao L."/>
            <person name="Kong X."/>
            <person name="Jiao Y."/>
            <person name="Jia J."/>
        </authorList>
    </citation>
    <scope>NUCLEOTIDE SEQUENCE [LARGE SCALE GENOMIC DNA]</scope>
    <source>
        <strain evidence="2">cv. AL8/78</strain>
    </source>
</reference>